<evidence type="ECO:0000313" key="3">
    <source>
        <dbReference type="Proteomes" id="UP000197138"/>
    </source>
</evidence>
<comment type="caution">
    <text evidence="2">The sequence shown here is derived from an EMBL/GenBank/DDBJ whole genome shotgun (WGS) entry which is preliminary data.</text>
</comment>
<organism evidence="2 3">
    <name type="scientific">Punica granatum</name>
    <name type="common">Pomegranate</name>
    <dbReference type="NCBI Taxonomy" id="22663"/>
    <lineage>
        <taxon>Eukaryota</taxon>
        <taxon>Viridiplantae</taxon>
        <taxon>Streptophyta</taxon>
        <taxon>Embryophyta</taxon>
        <taxon>Tracheophyta</taxon>
        <taxon>Spermatophyta</taxon>
        <taxon>Magnoliopsida</taxon>
        <taxon>eudicotyledons</taxon>
        <taxon>Gunneridae</taxon>
        <taxon>Pentapetalae</taxon>
        <taxon>rosids</taxon>
        <taxon>malvids</taxon>
        <taxon>Myrtales</taxon>
        <taxon>Lythraceae</taxon>
        <taxon>Punica</taxon>
    </lineage>
</organism>
<reference evidence="3" key="1">
    <citation type="journal article" date="2017" name="Plant J.">
        <title>The pomegranate (Punica granatum L.) genome and the genomics of punicalagin biosynthesis.</title>
        <authorList>
            <person name="Qin G."/>
            <person name="Xu C."/>
            <person name="Ming R."/>
            <person name="Tang H."/>
            <person name="Guyot R."/>
            <person name="Kramer E.M."/>
            <person name="Hu Y."/>
            <person name="Yi X."/>
            <person name="Qi Y."/>
            <person name="Xu X."/>
            <person name="Gao Z."/>
            <person name="Pan H."/>
            <person name="Jian J."/>
            <person name="Tian Y."/>
            <person name="Yue Z."/>
            <person name="Xu Y."/>
        </authorList>
    </citation>
    <scope>NUCLEOTIDE SEQUENCE [LARGE SCALE GENOMIC DNA]</scope>
    <source>
        <strain evidence="3">cv. Dabenzi</strain>
    </source>
</reference>
<protein>
    <submittedName>
        <fullName evidence="2">Uncharacterized protein</fullName>
    </submittedName>
</protein>
<dbReference type="Proteomes" id="UP000197138">
    <property type="component" value="Unassembled WGS sequence"/>
</dbReference>
<evidence type="ECO:0000256" key="1">
    <source>
        <dbReference type="SAM" id="MobiDB-lite"/>
    </source>
</evidence>
<name>A0A218W3B1_PUNGR</name>
<gene>
    <name evidence="2" type="ORF">CDL15_Pgr000471</name>
</gene>
<proteinExistence type="predicted"/>
<accession>A0A218W3B1</accession>
<feature type="region of interest" description="Disordered" evidence="1">
    <location>
        <begin position="1"/>
        <end position="25"/>
    </location>
</feature>
<sequence>MGSPTRSPRSIRVLGSPIGNPNPSTEVAGDLGGGVGVAKSSHIRTAFPLVSCRLGRFKKDIKTIKAKNTFVVLRETTEKAQLKKPSPFSIKKPRTAVRAFNEKMQDINQPQRKSKNGQKSRATWMFFQ</sequence>
<dbReference type="AlphaFoldDB" id="A0A218W3B1"/>
<evidence type="ECO:0000313" key="2">
    <source>
        <dbReference type="EMBL" id="OWM67019.1"/>
    </source>
</evidence>
<dbReference type="EMBL" id="MTKT01005400">
    <property type="protein sequence ID" value="OWM67019.1"/>
    <property type="molecule type" value="Genomic_DNA"/>
</dbReference>